<comment type="caution">
    <text evidence="4">The sequence shown here is derived from an EMBL/GenBank/DDBJ whole genome shotgun (WGS) entry which is preliminary data.</text>
</comment>
<proteinExistence type="predicted"/>
<evidence type="ECO:0000256" key="2">
    <source>
        <dbReference type="SAM" id="MobiDB-lite"/>
    </source>
</evidence>
<dbReference type="OrthoDB" id="4113332at2"/>
<evidence type="ECO:0000313" key="4">
    <source>
        <dbReference type="EMBL" id="PPK92319.1"/>
    </source>
</evidence>
<dbReference type="Gene3D" id="4.10.320.10">
    <property type="entry name" value="E3-binding domain"/>
    <property type="match status" value="1"/>
</dbReference>
<reference evidence="4 5" key="1">
    <citation type="submission" date="2018-02" db="EMBL/GenBank/DDBJ databases">
        <title>Genomic Encyclopedia of Archaeal and Bacterial Type Strains, Phase II (KMG-II): from individual species to whole genera.</title>
        <authorList>
            <person name="Goeker M."/>
        </authorList>
    </citation>
    <scope>NUCLEOTIDE SEQUENCE [LARGE SCALE GENOMIC DNA]</scope>
    <source>
        <strain evidence="4 5">DSM 22857</strain>
    </source>
</reference>
<dbReference type="GO" id="GO:0016746">
    <property type="term" value="F:acyltransferase activity"/>
    <property type="evidence" value="ECO:0007669"/>
    <property type="project" value="InterPro"/>
</dbReference>
<keyword evidence="5" id="KW-1185">Reference proteome</keyword>
<dbReference type="InterPro" id="IPR055370">
    <property type="entry name" value="Lsr2_DNA-bd"/>
</dbReference>
<dbReference type="AlphaFoldDB" id="A0A2S6IDN9"/>
<evidence type="ECO:0000259" key="3">
    <source>
        <dbReference type="Pfam" id="PF23359"/>
    </source>
</evidence>
<dbReference type="GO" id="GO:0003677">
    <property type="term" value="F:DNA binding"/>
    <property type="evidence" value="ECO:0007669"/>
    <property type="project" value="UniProtKB-KW"/>
</dbReference>
<feature type="domain" description="Lsr2 DNA-binding" evidence="3">
    <location>
        <begin position="234"/>
        <end position="268"/>
    </location>
</feature>
<evidence type="ECO:0000256" key="1">
    <source>
        <dbReference type="ARBA" id="ARBA00023125"/>
    </source>
</evidence>
<feature type="compositionally biased region" description="Low complexity" evidence="2">
    <location>
        <begin position="79"/>
        <end position="101"/>
    </location>
</feature>
<feature type="region of interest" description="Disordered" evidence="2">
    <location>
        <begin position="145"/>
        <end position="238"/>
    </location>
</feature>
<dbReference type="InterPro" id="IPR036625">
    <property type="entry name" value="E3-bd_dom_sf"/>
</dbReference>
<dbReference type="EMBL" id="PTJD01000015">
    <property type="protein sequence ID" value="PPK92319.1"/>
    <property type="molecule type" value="Genomic_DNA"/>
</dbReference>
<organism evidence="4 5">
    <name type="scientific">Kineococcus xinjiangensis</name>
    <dbReference type="NCBI Taxonomy" id="512762"/>
    <lineage>
        <taxon>Bacteria</taxon>
        <taxon>Bacillati</taxon>
        <taxon>Actinomycetota</taxon>
        <taxon>Actinomycetes</taxon>
        <taxon>Kineosporiales</taxon>
        <taxon>Kineosporiaceae</taxon>
        <taxon>Kineococcus</taxon>
    </lineage>
</organism>
<dbReference type="Proteomes" id="UP000239485">
    <property type="component" value="Unassembled WGS sequence"/>
</dbReference>
<gene>
    <name evidence="4" type="ORF">CLV92_11565</name>
</gene>
<feature type="region of interest" description="Disordered" evidence="2">
    <location>
        <begin position="79"/>
        <end position="112"/>
    </location>
</feature>
<protein>
    <submittedName>
        <fullName evidence="4">Lsr2 protein</fullName>
    </submittedName>
</protein>
<dbReference type="Pfam" id="PF23359">
    <property type="entry name" value="Lsr2_DNA-bd"/>
    <property type="match status" value="1"/>
</dbReference>
<feature type="compositionally biased region" description="Low complexity" evidence="2">
    <location>
        <begin position="216"/>
        <end position="237"/>
    </location>
</feature>
<name>A0A2S6IDN9_9ACTN</name>
<accession>A0A2S6IDN9</accession>
<dbReference type="RefSeq" id="WP_146099626.1">
    <property type="nucleotide sequence ID" value="NZ_PTJD01000015.1"/>
</dbReference>
<evidence type="ECO:0000313" key="5">
    <source>
        <dbReference type="Proteomes" id="UP000239485"/>
    </source>
</evidence>
<keyword evidence="1" id="KW-0238">DNA-binding</keyword>
<sequence length="271" mass="27264">MPDHSVALTLTRELPVGTGDLEVPVRRNGRRYGTLTVSSEGLSWNPSTSRPPVAVGWDALQDAFAAAAAAKGTGADASAAAPTAARSTAAKSTAKAAGTRARAGKATRDAHTASVNAAVDEATAASPGGDVAPEVPPVELVPAAEASTRTAAARRKPTARNAALRTAAESGAGTAPREAATDEAAPAVVPEAGGFEVPTPAETPLATKRAPRRPAGRNAARTTGQPAAAAQDAPPNAREVRRWAEGIGFAVPARGPLSAFVLAEYRAAHRS</sequence>